<protein>
    <recommendedName>
        <fullName evidence="4">Transmembrane protein</fullName>
    </recommendedName>
</protein>
<dbReference type="AlphaFoldDB" id="S5LWN4"/>
<dbReference type="Proteomes" id="UP000014983">
    <property type="component" value="Chromosome"/>
</dbReference>
<dbReference type="STRING" id="1276221.SDIMI_v3c04650"/>
<evidence type="ECO:0000313" key="3">
    <source>
        <dbReference type="Proteomes" id="UP000014983"/>
    </source>
</evidence>
<dbReference type="PATRIC" id="fig|1276221.3.peg.464"/>
<sequence>MKNSKYIIILIFSLLIGLTLFSIYNLTVQEDTKIEIIDQNYVHFKVKYQIKLEDQTILPSKVKNKNDSMTSEELIKNNNLNYLNNLFDIENNSNLKKNNTIHFYPNDNVEVVRISRFEVDQEFFTSRSVSEGVAKKTVDILLEQENTYDECMEKLKKIYVGNTFNVDFYNKALPKLIY</sequence>
<dbReference type="KEGG" id="sdi:SDIMI_v3c04650"/>
<dbReference type="HOGENOM" id="CLU_129322_0_0_14"/>
<evidence type="ECO:0008006" key="4">
    <source>
        <dbReference type="Google" id="ProtNLM"/>
    </source>
</evidence>
<reference evidence="2 3" key="1">
    <citation type="journal article" date="2013" name="Genome Biol. Evol.">
        <title>Comparison of metabolic capacities and inference of gene content evolution in mosquito-associated Spiroplasma diminutum and S. taiwanense.</title>
        <authorList>
            <person name="Lo W.S."/>
            <person name="Ku C."/>
            <person name="Chen L.L."/>
            <person name="Chang T.H."/>
            <person name="Kuo C.H."/>
        </authorList>
    </citation>
    <scope>NUCLEOTIDE SEQUENCE [LARGE SCALE GENOMIC DNA]</scope>
    <source>
        <strain evidence="2 3">CUAS-1</strain>
    </source>
</reference>
<dbReference type="InParanoid" id="S5LWN4"/>
<evidence type="ECO:0000256" key="1">
    <source>
        <dbReference type="SAM" id="Phobius"/>
    </source>
</evidence>
<keyword evidence="1" id="KW-1133">Transmembrane helix</keyword>
<accession>S5LWN4</accession>
<feature type="transmembrane region" description="Helical" evidence="1">
    <location>
        <begin position="6"/>
        <end position="26"/>
    </location>
</feature>
<dbReference type="EMBL" id="CP005076">
    <property type="protein sequence ID" value="AGR42169.1"/>
    <property type="molecule type" value="Genomic_DNA"/>
</dbReference>
<organism evidence="2 3">
    <name type="scientific">Spiroplasma diminutum CUAS-1</name>
    <dbReference type="NCBI Taxonomy" id="1276221"/>
    <lineage>
        <taxon>Bacteria</taxon>
        <taxon>Bacillati</taxon>
        <taxon>Mycoplasmatota</taxon>
        <taxon>Mollicutes</taxon>
        <taxon>Entomoplasmatales</taxon>
        <taxon>Spiroplasmataceae</taxon>
        <taxon>Spiroplasma</taxon>
    </lineage>
</organism>
<name>S5LWN4_9MOLU</name>
<keyword evidence="1" id="KW-0472">Membrane</keyword>
<keyword evidence="1" id="KW-0812">Transmembrane</keyword>
<keyword evidence="3" id="KW-1185">Reference proteome</keyword>
<evidence type="ECO:0000313" key="2">
    <source>
        <dbReference type="EMBL" id="AGR42169.1"/>
    </source>
</evidence>
<dbReference type="RefSeq" id="WP_020836401.1">
    <property type="nucleotide sequence ID" value="NC_021833.1"/>
</dbReference>
<proteinExistence type="predicted"/>
<dbReference type="OrthoDB" id="389603at2"/>
<gene>
    <name evidence="2" type="ORF">SDIMI_v3c04650</name>
</gene>